<comment type="caution">
    <text evidence="1">The sequence shown here is derived from an EMBL/GenBank/DDBJ whole genome shotgun (WGS) entry which is preliminary data.</text>
</comment>
<reference evidence="1 2" key="1">
    <citation type="journal article" date="1979" name="Int. J. Syst. Evol. Microbiol.">
        <title>Bacillus globisporus subsp. marinus subsp. nov.</title>
        <authorList>
            <person name="Liu H."/>
        </authorList>
    </citation>
    <scope>NUCLEOTIDE SEQUENCE [LARGE SCALE GENOMIC DNA]</scope>
    <source>
        <strain evidence="1 2">DSM 1297</strain>
    </source>
</reference>
<evidence type="ECO:0000313" key="1">
    <source>
        <dbReference type="EMBL" id="MEW9502027.1"/>
    </source>
</evidence>
<gene>
    <name evidence="1" type="ORF">AB1471_09465</name>
</gene>
<dbReference type="InterPro" id="IPR036491">
    <property type="entry name" value="YugN-like_sf"/>
</dbReference>
<name>A0ABV3Q3U3_9BACL</name>
<dbReference type="EMBL" id="JBFMIA010000006">
    <property type="protein sequence ID" value="MEW9502027.1"/>
    <property type="molecule type" value="Genomic_DNA"/>
</dbReference>
<keyword evidence="2" id="KW-1185">Reference proteome</keyword>
<dbReference type="SUPFAM" id="SSF160755">
    <property type="entry name" value="YugN-like"/>
    <property type="match status" value="1"/>
</dbReference>
<protein>
    <submittedName>
        <fullName evidence="1">YugN-like family protein</fullName>
    </submittedName>
</protein>
<dbReference type="RefSeq" id="WP_367779511.1">
    <property type="nucleotide sequence ID" value="NZ_JBFMIA010000006.1"/>
</dbReference>
<proteinExistence type="predicted"/>
<dbReference type="Pfam" id="PF08868">
    <property type="entry name" value="YugN"/>
    <property type="match status" value="1"/>
</dbReference>
<dbReference type="Proteomes" id="UP001556040">
    <property type="component" value="Unassembled WGS sequence"/>
</dbReference>
<organism evidence="1 2">
    <name type="scientific">Jeotgalibacillus marinus</name>
    <dbReference type="NCBI Taxonomy" id="86667"/>
    <lineage>
        <taxon>Bacteria</taxon>
        <taxon>Bacillati</taxon>
        <taxon>Bacillota</taxon>
        <taxon>Bacilli</taxon>
        <taxon>Bacillales</taxon>
        <taxon>Caryophanaceae</taxon>
        <taxon>Jeotgalibacillus</taxon>
    </lineage>
</organism>
<sequence>MIEVKSSLKGFKTTLYKLETILKPLGFSIGGNWEYDHGYFDYPLSKEGSYVYVRIPFTAIEGELDRPGVVVELGTPFILGHQYQAGVDEEATVGTVTASFNQFQQPTDPDTEIPNEFEKEGRVIIQRVEQAIQEN</sequence>
<dbReference type="InterPro" id="IPR014967">
    <property type="entry name" value="Uncharacterised_YugN-like"/>
</dbReference>
<dbReference type="Gene3D" id="3.30.310.100">
    <property type="entry name" value="YugN-like"/>
    <property type="match status" value="1"/>
</dbReference>
<accession>A0ABV3Q3U3</accession>
<evidence type="ECO:0000313" key="2">
    <source>
        <dbReference type="Proteomes" id="UP001556040"/>
    </source>
</evidence>